<dbReference type="AlphaFoldDB" id="A0A7R9ZL23"/>
<gene>
    <name evidence="1" type="ORF">CAUS1442_LOCUS6609</name>
</gene>
<dbReference type="EMBL" id="HBEF01010494">
    <property type="protein sequence ID" value="CAD8334504.1"/>
    <property type="molecule type" value="Transcribed_RNA"/>
</dbReference>
<protein>
    <submittedName>
        <fullName evidence="1">Uncharacterized protein</fullName>
    </submittedName>
</protein>
<evidence type="ECO:0000313" key="1">
    <source>
        <dbReference type="EMBL" id="CAD8334504.1"/>
    </source>
</evidence>
<name>A0A7R9ZL23_9STRA</name>
<organism evidence="1">
    <name type="scientific">Craspedostauros australis</name>
    <dbReference type="NCBI Taxonomy" id="1486917"/>
    <lineage>
        <taxon>Eukaryota</taxon>
        <taxon>Sar</taxon>
        <taxon>Stramenopiles</taxon>
        <taxon>Ochrophyta</taxon>
        <taxon>Bacillariophyta</taxon>
        <taxon>Bacillariophyceae</taxon>
        <taxon>Bacillariophycidae</taxon>
        <taxon>Naviculales</taxon>
        <taxon>Naviculaceae</taxon>
        <taxon>Craspedostauros</taxon>
    </lineage>
</organism>
<accession>A0A7R9ZL23</accession>
<proteinExistence type="predicted"/>
<sequence length="125" mass="14410">MGGGEWMHCYGIVAGLFVCRVHTRMRWMIRCNILRETLTIRFHLVYSTLFVTLTHSFHSVSLCMNAQLHHLETDSISIEELEKYLQRSGHKLNLPFLMNPDEDLALSTRRSVDDDVDDNVASAMV</sequence>
<reference evidence="1" key="1">
    <citation type="submission" date="2021-01" db="EMBL/GenBank/DDBJ databases">
        <authorList>
            <person name="Corre E."/>
            <person name="Pelletier E."/>
            <person name="Niang G."/>
            <person name="Scheremetjew M."/>
            <person name="Finn R."/>
            <person name="Kale V."/>
            <person name="Holt S."/>
            <person name="Cochrane G."/>
            <person name="Meng A."/>
            <person name="Brown T."/>
            <person name="Cohen L."/>
        </authorList>
    </citation>
    <scope>NUCLEOTIDE SEQUENCE</scope>
    <source>
        <strain evidence="1">CCMP3328</strain>
    </source>
</reference>